<dbReference type="Proteomes" id="UP000244855">
    <property type="component" value="Unassembled WGS sequence"/>
</dbReference>
<dbReference type="Pfam" id="PF11951">
    <property type="entry name" value="Fungal_trans_2"/>
    <property type="match status" value="1"/>
</dbReference>
<reference evidence="6 7" key="1">
    <citation type="journal article" date="2018" name="Sci. Rep.">
        <title>Comparative genomics provides insights into the lifestyle and reveals functional heterogeneity of dark septate endophytic fungi.</title>
        <authorList>
            <person name="Knapp D.G."/>
            <person name="Nemeth J.B."/>
            <person name="Barry K."/>
            <person name="Hainaut M."/>
            <person name="Henrissat B."/>
            <person name="Johnson J."/>
            <person name="Kuo A."/>
            <person name="Lim J.H.P."/>
            <person name="Lipzen A."/>
            <person name="Nolan M."/>
            <person name="Ohm R.A."/>
            <person name="Tamas L."/>
            <person name="Grigoriev I.V."/>
            <person name="Spatafora J.W."/>
            <person name="Nagy L.G."/>
            <person name="Kovacs G.M."/>
        </authorList>
    </citation>
    <scope>NUCLEOTIDE SEQUENCE [LARGE SCALE GENOMIC DNA]</scope>
    <source>
        <strain evidence="6 7">DSE2036</strain>
    </source>
</reference>
<dbReference type="CDD" id="cd00067">
    <property type="entry name" value="GAL4"/>
    <property type="match status" value="1"/>
</dbReference>
<feature type="region of interest" description="Disordered" evidence="4">
    <location>
        <begin position="90"/>
        <end position="109"/>
    </location>
</feature>
<keyword evidence="2" id="KW-0539">Nucleus</keyword>
<feature type="compositionally biased region" description="Polar residues" evidence="4">
    <location>
        <begin position="90"/>
        <end position="99"/>
    </location>
</feature>
<dbReference type="Gene3D" id="4.10.240.10">
    <property type="entry name" value="Zn(2)-C6 fungal-type DNA-binding domain"/>
    <property type="match status" value="1"/>
</dbReference>
<dbReference type="GO" id="GO:0008270">
    <property type="term" value="F:zinc ion binding"/>
    <property type="evidence" value="ECO:0007669"/>
    <property type="project" value="InterPro"/>
</dbReference>
<keyword evidence="7" id="KW-1185">Reference proteome</keyword>
<dbReference type="OrthoDB" id="5213892at2759"/>
<proteinExistence type="predicted"/>
<dbReference type="InterPro" id="IPR021858">
    <property type="entry name" value="Fun_TF"/>
</dbReference>
<feature type="coiled-coil region" evidence="3">
    <location>
        <begin position="427"/>
        <end position="454"/>
    </location>
</feature>
<gene>
    <name evidence="6" type="ORF">DM02DRAFT_670415</name>
</gene>
<dbReference type="SUPFAM" id="SSF57701">
    <property type="entry name" value="Zn2/Cys6 DNA-binding domain"/>
    <property type="match status" value="1"/>
</dbReference>
<dbReference type="PROSITE" id="PS50048">
    <property type="entry name" value="ZN2_CY6_FUNGAL_2"/>
    <property type="match status" value="1"/>
</dbReference>
<feature type="domain" description="Zn(2)-C6 fungal-type" evidence="5">
    <location>
        <begin position="19"/>
        <end position="47"/>
    </location>
</feature>
<evidence type="ECO:0000256" key="2">
    <source>
        <dbReference type="ARBA" id="ARBA00023242"/>
    </source>
</evidence>
<dbReference type="PANTHER" id="PTHR37534">
    <property type="entry name" value="TRANSCRIPTIONAL ACTIVATOR PROTEIN UGA3"/>
    <property type="match status" value="1"/>
</dbReference>
<evidence type="ECO:0000259" key="5">
    <source>
        <dbReference type="PROSITE" id="PS50048"/>
    </source>
</evidence>
<dbReference type="EMBL" id="KZ805341">
    <property type="protein sequence ID" value="PVI02557.1"/>
    <property type="molecule type" value="Genomic_DNA"/>
</dbReference>
<dbReference type="PROSITE" id="PS00463">
    <property type="entry name" value="ZN2_CY6_FUNGAL_1"/>
    <property type="match status" value="1"/>
</dbReference>
<evidence type="ECO:0000256" key="3">
    <source>
        <dbReference type="SAM" id="Coils"/>
    </source>
</evidence>
<evidence type="ECO:0000313" key="7">
    <source>
        <dbReference type="Proteomes" id="UP000244855"/>
    </source>
</evidence>
<dbReference type="Pfam" id="PF00172">
    <property type="entry name" value="Zn_clus"/>
    <property type="match status" value="1"/>
</dbReference>
<dbReference type="PANTHER" id="PTHR37534:SF20">
    <property type="entry name" value="PRO1A C6 ZINK-FINGER PROTEIN"/>
    <property type="match status" value="1"/>
</dbReference>
<evidence type="ECO:0000256" key="1">
    <source>
        <dbReference type="ARBA" id="ARBA00004123"/>
    </source>
</evidence>
<dbReference type="GO" id="GO:0000981">
    <property type="term" value="F:DNA-binding transcription factor activity, RNA polymerase II-specific"/>
    <property type="evidence" value="ECO:0007669"/>
    <property type="project" value="InterPro"/>
</dbReference>
<accession>A0A2V1DWK8</accession>
<sequence length="587" mass="67214">MAEKHHQSGPSDGSRSRTGCITCRIRKKKCDEQRPACRACCDRGMACYGYNEPIPTWCTNKANWKEVRDSDEAKRLRTAAETRYKLSRKVGSNCSTSTPKVDEERTGTSTQIDHSLQLMSWSTSGGIFMLPPTVLLKTGVNIWQLRPETVWWDSKIRDLTPTRSTSSNDETRLLMIYMDVIHPITHTFERLDSGRDRSWMLERLVSKQALYFSALSISACFETSLTQSPRINDIGISSKVKALQSRALRGLQAQIDEFASMSTKPVEDFVWAGIQILDVIAHLEGLEIFSMLEGHWEMHHKAARRILNHIEICVPVERQYTNSSMSIIGATLLRLPEKDTRRRSLEFAMCNFIWVDVLATSTFGALTYTPCAFDYLELLQSEIIKPQKIMGCRGRIMAVVLKISRLEQWKVMHREQMHHDHIKADLVFQSRQLRNELEQSIEKLENECRNPKSNVLEEDLRLVSIIWAYGAHVLLQATVADEQSDQPGIDQTFVDICLQKLENLPTRLVMRTSWPYTIAGSMALSEAQHVRFQQIVGKTLREAQAPGISWKGLKVMEECWRLRRLQGQKRIGWREGMESLGARVILT</sequence>
<evidence type="ECO:0000256" key="4">
    <source>
        <dbReference type="SAM" id="MobiDB-lite"/>
    </source>
</evidence>
<dbReference type="GO" id="GO:0005634">
    <property type="term" value="C:nucleus"/>
    <property type="evidence" value="ECO:0007669"/>
    <property type="project" value="UniProtKB-SubCell"/>
</dbReference>
<dbReference type="AlphaFoldDB" id="A0A2V1DWK8"/>
<name>A0A2V1DWK8_9PLEO</name>
<evidence type="ECO:0000313" key="6">
    <source>
        <dbReference type="EMBL" id="PVI02557.1"/>
    </source>
</evidence>
<dbReference type="STRING" id="97972.A0A2V1DWK8"/>
<organism evidence="6 7">
    <name type="scientific">Periconia macrospinosa</name>
    <dbReference type="NCBI Taxonomy" id="97972"/>
    <lineage>
        <taxon>Eukaryota</taxon>
        <taxon>Fungi</taxon>
        <taxon>Dikarya</taxon>
        <taxon>Ascomycota</taxon>
        <taxon>Pezizomycotina</taxon>
        <taxon>Dothideomycetes</taxon>
        <taxon>Pleosporomycetidae</taxon>
        <taxon>Pleosporales</taxon>
        <taxon>Massarineae</taxon>
        <taxon>Periconiaceae</taxon>
        <taxon>Periconia</taxon>
    </lineage>
</organism>
<dbReference type="InterPro" id="IPR001138">
    <property type="entry name" value="Zn2Cys6_DnaBD"/>
</dbReference>
<comment type="subcellular location">
    <subcellularLocation>
        <location evidence="1">Nucleus</location>
    </subcellularLocation>
</comment>
<protein>
    <recommendedName>
        <fullName evidence="5">Zn(2)-C6 fungal-type domain-containing protein</fullName>
    </recommendedName>
</protein>
<dbReference type="InterPro" id="IPR036864">
    <property type="entry name" value="Zn2-C6_fun-type_DNA-bd_sf"/>
</dbReference>
<keyword evidence="3" id="KW-0175">Coiled coil</keyword>